<organism evidence="11">
    <name type="scientific">uncultured Desulfovibrio sp</name>
    <dbReference type="NCBI Taxonomy" id="167968"/>
    <lineage>
        <taxon>Bacteria</taxon>
        <taxon>Pseudomonadati</taxon>
        <taxon>Thermodesulfobacteriota</taxon>
        <taxon>Desulfovibrionia</taxon>
        <taxon>Desulfovibrionales</taxon>
        <taxon>Desulfovibrionaceae</taxon>
        <taxon>Desulfovibrio</taxon>
        <taxon>environmental samples</taxon>
    </lineage>
</organism>
<evidence type="ECO:0000256" key="8">
    <source>
        <dbReference type="ARBA" id="ARBA00022967"/>
    </source>
</evidence>
<accession>A0A212KKT7</accession>
<evidence type="ECO:0000256" key="3">
    <source>
        <dbReference type="ARBA" id="ARBA00022448"/>
    </source>
</evidence>
<name>A0A212KKT7_9BACT</name>
<dbReference type="Pfam" id="PF00005">
    <property type="entry name" value="ABC_tran"/>
    <property type="match status" value="1"/>
</dbReference>
<keyword evidence="8" id="KW-1278">Translocase</keyword>
<feature type="domain" description="ABC transporter" evidence="10">
    <location>
        <begin position="27"/>
        <end position="272"/>
    </location>
</feature>
<evidence type="ECO:0000256" key="5">
    <source>
        <dbReference type="ARBA" id="ARBA00022519"/>
    </source>
</evidence>
<dbReference type="InterPro" id="IPR027417">
    <property type="entry name" value="P-loop_NTPase"/>
</dbReference>
<dbReference type="SMART" id="SM00382">
    <property type="entry name" value="AAA"/>
    <property type="match status" value="1"/>
</dbReference>
<dbReference type="EMBL" id="FLUP01000002">
    <property type="protein sequence ID" value="SBW12267.1"/>
    <property type="molecule type" value="Genomic_DNA"/>
</dbReference>
<dbReference type="InterPro" id="IPR003593">
    <property type="entry name" value="AAA+_ATPase"/>
</dbReference>
<keyword evidence="6" id="KW-0547">Nucleotide-binding</keyword>
<comment type="similarity">
    <text evidence="2">Belongs to the ABC transporter superfamily.</text>
</comment>
<comment type="subcellular location">
    <subcellularLocation>
        <location evidence="1">Cell inner membrane</location>
        <topology evidence="1">Peripheral membrane protein</topology>
    </subcellularLocation>
</comment>
<reference evidence="11" key="1">
    <citation type="submission" date="2016-04" db="EMBL/GenBank/DDBJ databases">
        <authorList>
            <person name="Evans L.H."/>
            <person name="Alamgir A."/>
            <person name="Owens N."/>
            <person name="Weber N.D."/>
            <person name="Virtaneva K."/>
            <person name="Barbian K."/>
            <person name="Babar A."/>
            <person name="Rosenke K."/>
        </authorList>
    </citation>
    <scope>NUCLEOTIDE SEQUENCE</scope>
    <source>
        <strain evidence="11">92-2</strain>
    </source>
</reference>
<dbReference type="InterPro" id="IPR050388">
    <property type="entry name" value="ABC_Ni/Peptide_Import"/>
</dbReference>
<evidence type="ECO:0000256" key="9">
    <source>
        <dbReference type="ARBA" id="ARBA00023136"/>
    </source>
</evidence>
<keyword evidence="9" id="KW-0472">Membrane</keyword>
<dbReference type="Gene3D" id="3.40.50.300">
    <property type="entry name" value="P-loop containing nucleotide triphosphate hydrolases"/>
    <property type="match status" value="1"/>
</dbReference>
<dbReference type="GO" id="GO:0005886">
    <property type="term" value="C:plasma membrane"/>
    <property type="evidence" value="ECO:0007669"/>
    <property type="project" value="UniProtKB-SubCell"/>
</dbReference>
<gene>
    <name evidence="11" type="ORF">KM92DES2_20409</name>
</gene>
<dbReference type="SUPFAM" id="SSF52540">
    <property type="entry name" value="P-loop containing nucleoside triphosphate hydrolases"/>
    <property type="match status" value="1"/>
</dbReference>
<proteinExistence type="inferred from homology"/>
<evidence type="ECO:0000259" key="10">
    <source>
        <dbReference type="PROSITE" id="PS50893"/>
    </source>
</evidence>
<dbReference type="AlphaFoldDB" id="A0A212KKT7"/>
<evidence type="ECO:0000256" key="4">
    <source>
        <dbReference type="ARBA" id="ARBA00022475"/>
    </source>
</evidence>
<dbReference type="InterPro" id="IPR003439">
    <property type="entry name" value="ABC_transporter-like_ATP-bd"/>
</dbReference>
<dbReference type="CDD" id="cd03257">
    <property type="entry name" value="ABC_NikE_OppD_transporters"/>
    <property type="match status" value="1"/>
</dbReference>
<dbReference type="GO" id="GO:0016887">
    <property type="term" value="F:ATP hydrolysis activity"/>
    <property type="evidence" value="ECO:0007669"/>
    <property type="project" value="InterPro"/>
</dbReference>
<dbReference type="PANTHER" id="PTHR43297">
    <property type="entry name" value="OLIGOPEPTIDE TRANSPORT ATP-BINDING PROTEIN APPD"/>
    <property type="match status" value="1"/>
</dbReference>
<keyword evidence="3" id="KW-0813">Transport</keyword>
<evidence type="ECO:0000313" key="11">
    <source>
        <dbReference type="EMBL" id="SBW12267.1"/>
    </source>
</evidence>
<evidence type="ECO:0000256" key="7">
    <source>
        <dbReference type="ARBA" id="ARBA00022840"/>
    </source>
</evidence>
<evidence type="ECO:0000256" key="2">
    <source>
        <dbReference type="ARBA" id="ARBA00005417"/>
    </source>
</evidence>
<dbReference type="PROSITE" id="PS50893">
    <property type="entry name" value="ABC_TRANSPORTER_2"/>
    <property type="match status" value="1"/>
</dbReference>
<evidence type="ECO:0000256" key="1">
    <source>
        <dbReference type="ARBA" id="ARBA00004417"/>
    </source>
</evidence>
<dbReference type="PANTHER" id="PTHR43297:SF14">
    <property type="entry name" value="ATPASE AAA-TYPE CORE DOMAIN-CONTAINING PROTEIN"/>
    <property type="match status" value="1"/>
</dbReference>
<evidence type="ECO:0000256" key="6">
    <source>
        <dbReference type="ARBA" id="ARBA00022741"/>
    </source>
</evidence>
<sequence length="291" mass="31539">MSAFNTGCQKQEQSCAAAPHVPHVLDVRNLRVVQRANGQELVHGVDFTLAAGACLGIVGESGSGKTLTCRSIMGLLPPTLAGEGTAVFNGIDLVHAPAEQMRQLRGSKIAMVLQQPMTAFDPLYTMGAQFRETLTAHGAYTAGQAEDLAVTMFGRVRLDAPQEVLRSYPHELSGGMLQRCMIALALALEPQVIVADEPTTALDAETQFEVVQRFLELRAQCNTAMIFVSHDLGVVQRLADAVLVMKDGSCVEYGPAETVFNAPQHEYTQYLIRTRLALTRGFEAMLERAHA</sequence>
<keyword evidence="7 11" id="KW-0067">ATP-binding</keyword>
<keyword evidence="5" id="KW-0997">Cell inner membrane</keyword>
<dbReference type="GO" id="GO:0005524">
    <property type="term" value="F:ATP binding"/>
    <property type="evidence" value="ECO:0007669"/>
    <property type="project" value="UniProtKB-KW"/>
</dbReference>
<keyword evidence="4" id="KW-1003">Cell membrane</keyword>
<dbReference type="RefSeq" id="WP_227118391.1">
    <property type="nucleotide sequence ID" value="NZ_LT598928.1"/>
</dbReference>
<protein>
    <submittedName>
        <fullName evidence="11">Putative peptide ABC transporter ATP-binding protein y4tR</fullName>
    </submittedName>
</protein>